<dbReference type="EMBL" id="JACBYE010000003">
    <property type="protein sequence ID" value="NYS92350.1"/>
    <property type="molecule type" value="Genomic_DNA"/>
</dbReference>
<dbReference type="RefSeq" id="WP_056129072.1">
    <property type="nucleotide sequence ID" value="NZ_JACBYE010000003.1"/>
</dbReference>
<name>A0A853EP99_9MICO</name>
<accession>A0A853EP99</accession>
<sequence length="189" mass="21434">MPDTVDGVPVPQVEVRRSRRRKSTVSAYRDGDRTIVSIPARFSRAQEAEWVARMVARLADKEQRRRPSDEGLATRAAVLSEKYLDGRARPSSVRWSSRQGRRWGSCTLPDRSIRISTRVRGMPSWVLDYVLLHELAHTLHAGHGPEFWALLDAYPRTERARGFLEGFSFACDTGADEMPPQDDEDDDPA</sequence>
<dbReference type="Gene3D" id="3.30.2010.10">
    <property type="entry name" value="Metalloproteases ('zincins'), catalytic domain"/>
    <property type="match status" value="1"/>
</dbReference>
<reference evidence="2 3" key="1">
    <citation type="submission" date="2020-07" db="EMBL/GenBank/DDBJ databases">
        <title>MOT database genomes.</title>
        <authorList>
            <person name="Joseph S."/>
            <person name="Aduse-Opoku J."/>
            <person name="Hashim A."/>
            <person name="Wade W."/>
            <person name="Curtis M."/>
        </authorList>
    </citation>
    <scope>NUCLEOTIDE SEQUENCE [LARGE SCALE GENOMIC DNA]</scope>
    <source>
        <strain evidence="2 3">DSM 100099</strain>
    </source>
</reference>
<evidence type="ECO:0000313" key="3">
    <source>
        <dbReference type="Proteomes" id="UP000561011"/>
    </source>
</evidence>
<comment type="caution">
    <text evidence="2">The sequence shown here is derived from an EMBL/GenBank/DDBJ whole genome shotgun (WGS) entry which is preliminary data.</text>
</comment>
<keyword evidence="3" id="KW-1185">Reference proteome</keyword>
<evidence type="ECO:0000259" key="1">
    <source>
        <dbReference type="Pfam" id="PF01863"/>
    </source>
</evidence>
<feature type="domain" description="YgjP-like metallopeptidase" evidence="1">
    <location>
        <begin position="98"/>
        <end position="160"/>
    </location>
</feature>
<dbReference type="InterPro" id="IPR053136">
    <property type="entry name" value="UTP_pyrophosphatase-like"/>
</dbReference>
<proteinExistence type="predicted"/>
<dbReference type="AlphaFoldDB" id="A0A853EP99"/>
<dbReference type="PANTHER" id="PTHR30399">
    <property type="entry name" value="UNCHARACTERIZED PROTEIN YGJP"/>
    <property type="match status" value="1"/>
</dbReference>
<dbReference type="Pfam" id="PF01863">
    <property type="entry name" value="YgjP-like"/>
    <property type="match status" value="1"/>
</dbReference>
<evidence type="ECO:0000313" key="2">
    <source>
        <dbReference type="EMBL" id="NYS92350.1"/>
    </source>
</evidence>
<dbReference type="Proteomes" id="UP000561011">
    <property type="component" value="Unassembled WGS sequence"/>
</dbReference>
<gene>
    <name evidence="2" type="ORF">HZZ10_02215</name>
</gene>
<organism evidence="2 3">
    <name type="scientific">Sanguibacter inulinus</name>
    <dbReference type="NCBI Taxonomy" id="60922"/>
    <lineage>
        <taxon>Bacteria</taxon>
        <taxon>Bacillati</taxon>
        <taxon>Actinomycetota</taxon>
        <taxon>Actinomycetes</taxon>
        <taxon>Micrococcales</taxon>
        <taxon>Sanguibacteraceae</taxon>
        <taxon>Sanguibacter</taxon>
    </lineage>
</organism>
<dbReference type="InterPro" id="IPR002725">
    <property type="entry name" value="YgjP-like_metallopeptidase"/>
</dbReference>
<dbReference type="PANTHER" id="PTHR30399:SF1">
    <property type="entry name" value="UTP PYROPHOSPHATASE"/>
    <property type="match status" value="1"/>
</dbReference>
<dbReference type="CDD" id="cd07344">
    <property type="entry name" value="M48_yhfN_like"/>
    <property type="match status" value="1"/>
</dbReference>
<protein>
    <submittedName>
        <fullName evidence="2">M48 family metallopeptidase</fullName>
    </submittedName>
</protein>